<dbReference type="EMBL" id="BMNQ01000098">
    <property type="protein sequence ID" value="GGK09129.1"/>
    <property type="molecule type" value="Genomic_DNA"/>
</dbReference>
<dbReference type="Pfam" id="PF02397">
    <property type="entry name" value="Bac_transf"/>
    <property type="match status" value="1"/>
</dbReference>
<dbReference type="Proteomes" id="UP000658382">
    <property type="component" value="Unassembled WGS sequence"/>
</dbReference>
<dbReference type="AlphaFoldDB" id="A0A917V1L1"/>
<keyword evidence="5" id="KW-1185">Reference proteome</keyword>
<dbReference type="RefSeq" id="WP_188634345.1">
    <property type="nucleotide sequence ID" value="NZ_BMNQ01000098.1"/>
</dbReference>
<protein>
    <submittedName>
        <fullName evidence="4">Sugar transferase</fullName>
    </submittedName>
</protein>
<reference evidence="4" key="1">
    <citation type="journal article" date="2014" name="Int. J. Syst. Evol. Microbiol.">
        <title>Complete genome sequence of Corynebacterium casei LMG S-19264T (=DSM 44701T), isolated from a smear-ripened cheese.</title>
        <authorList>
            <consortium name="US DOE Joint Genome Institute (JGI-PGF)"/>
            <person name="Walter F."/>
            <person name="Albersmeier A."/>
            <person name="Kalinowski J."/>
            <person name="Ruckert C."/>
        </authorList>
    </citation>
    <scope>NUCLEOTIDE SEQUENCE</scope>
    <source>
        <strain evidence="4">JCM 12580</strain>
    </source>
</reference>
<comment type="caution">
    <text evidence="4">The sequence shown here is derived from an EMBL/GenBank/DDBJ whole genome shotgun (WGS) entry which is preliminary data.</text>
</comment>
<evidence type="ECO:0000313" key="5">
    <source>
        <dbReference type="Proteomes" id="UP000658382"/>
    </source>
</evidence>
<dbReference type="PANTHER" id="PTHR30576">
    <property type="entry name" value="COLANIC BIOSYNTHESIS UDP-GLUCOSE LIPID CARRIER TRANSFERASE"/>
    <property type="match status" value="1"/>
</dbReference>
<evidence type="ECO:0000259" key="3">
    <source>
        <dbReference type="Pfam" id="PF02397"/>
    </source>
</evidence>
<organism evidence="4 5">
    <name type="scientific">Lentibacillus kapialis</name>
    <dbReference type="NCBI Taxonomy" id="340214"/>
    <lineage>
        <taxon>Bacteria</taxon>
        <taxon>Bacillati</taxon>
        <taxon>Bacillota</taxon>
        <taxon>Bacilli</taxon>
        <taxon>Bacillales</taxon>
        <taxon>Bacillaceae</taxon>
        <taxon>Lentibacillus</taxon>
    </lineage>
</organism>
<dbReference type="InterPro" id="IPR003362">
    <property type="entry name" value="Bact_transf"/>
</dbReference>
<gene>
    <name evidence="4" type="ORF">GCM10007063_34460</name>
</gene>
<name>A0A917V1L1_9BACI</name>
<evidence type="ECO:0000256" key="2">
    <source>
        <dbReference type="SAM" id="Phobius"/>
    </source>
</evidence>
<keyword evidence="2" id="KW-0472">Membrane</keyword>
<dbReference type="GO" id="GO:0016780">
    <property type="term" value="F:phosphotransferase activity, for other substituted phosphate groups"/>
    <property type="evidence" value="ECO:0007669"/>
    <property type="project" value="TreeGrafter"/>
</dbReference>
<keyword evidence="2" id="KW-1133">Transmembrane helix</keyword>
<proteinExistence type="inferred from homology"/>
<sequence length="224" mass="25470">MNSSAKQTEIPYEKSKKPFQLAAKRLFDIVFSLIVLIVLIPVFLVLAILIIREDGRPVFYKQKRSGNGAIYFGMYKFRSMKVKQTSDDKSKGRVYDWKNGVPDDFVFKTGSVDNPNITKIGKFIRKYSLDELPQFINVLKGDMSVVGPRPEITEITRCYNAEQKKRLAVKPGITGWAQANGRSDMNHGEKIKHDLYYVENFSLWLDLKILVKTVVQVVGGKGSV</sequence>
<keyword evidence="4" id="KW-0808">Transferase</keyword>
<feature type="transmembrane region" description="Helical" evidence="2">
    <location>
        <begin position="29"/>
        <end position="51"/>
    </location>
</feature>
<evidence type="ECO:0000313" key="4">
    <source>
        <dbReference type="EMBL" id="GGK09129.1"/>
    </source>
</evidence>
<evidence type="ECO:0000256" key="1">
    <source>
        <dbReference type="ARBA" id="ARBA00006464"/>
    </source>
</evidence>
<dbReference type="PANTHER" id="PTHR30576:SF0">
    <property type="entry name" value="UNDECAPRENYL-PHOSPHATE N-ACETYLGALACTOSAMINYL 1-PHOSPHATE TRANSFERASE-RELATED"/>
    <property type="match status" value="1"/>
</dbReference>
<comment type="similarity">
    <text evidence="1">Belongs to the bacterial sugar transferase family.</text>
</comment>
<reference evidence="4" key="2">
    <citation type="submission" date="2020-09" db="EMBL/GenBank/DDBJ databases">
        <authorList>
            <person name="Sun Q."/>
            <person name="Ohkuma M."/>
        </authorList>
    </citation>
    <scope>NUCLEOTIDE SEQUENCE</scope>
    <source>
        <strain evidence="4">JCM 12580</strain>
    </source>
</reference>
<feature type="domain" description="Bacterial sugar transferase" evidence="3">
    <location>
        <begin position="24"/>
        <end position="218"/>
    </location>
</feature>
<accession>A0A917V1L1</accession>
<keyword evidence="2" id="KW-0812">Transmembrane</keyword>